<dbReference type="InterPro" id="IPR009386">
    <property type="entry name" value="ZapG-like"/>
</dbReference>
<proteinExistence type="inferred from homology"/>
<evidence type="ECO:0000256" key="5">
    <source>
        <dbReference type="ARBA" id="ARBA00022692"/>
    </source>
</evidence>
<evidence type="ECO:0000256" key="4">
    <source>
        <dbReference type="ARBA" id="ARBA00022618"/>
    </source>
</evidence>
<evidence type="ECO:0000256" key="13">
    <source>
        <dbReference type="SAM" id="MobiDB-lite"/>
    </source>
</evidence>
<gene>
    <name evidence="15" type="ORF">DCP75_17785</name>
</gene>
<comment type="caution">
    <text evidence="15">The sequence shown here is derived from an EMBL/GenBank/DDBJ whole genome shotgun (WGS) entry which is preliminary data.</text>
</comment>
<feature type="transmembrane region" description="Helical" evidence="14">
    <location>
        <begin position="61"/>
        <end position="85"/>
    </location>
</feature>
<dbReference type="PANTHER" id="PTHR39579">
    <property type="entry name" value="INNER MEMBRANE PROTEIN YHCB"/>
    <property type="match status" value="1"/>
</dbReference>
<keyword evidence="6" id="KW-0133">Cell shape</keyword>
<dbReference type="Proteomes" id="UP000259273">
    <property type="component" value="Unassembled WGS sequence"/>
</dbReference>
<dbReference type="STRING" id="1121937.GCA_000423125_03030"/>
<keyword evidence="9" id="KW-0131">Cell cycle</keyword>
<evidence type="ECO:0000256" key="2">
    <source>
        <dbReference type="ARBA" id="ARBA00022475"/>
    </source>
</evidence>
<evidence type="ECO:0000256" key="1">
    <source>
        <dbReference type="ARBA" id="ARBA00004377"/>
    </source>
</evidence>
<dbReference type="GO" id="GO:0008360">
    <property type="term" value="P:regulation of cell shape"/>
    <property type="evidence" value="ECO:0007669"/>
    <property type="project" value="UniProtKB-KW"/>
</dbReference>
<evidence type="ECO:0000256" key="12">
    <source>
        <dbReference type="ARBA" id="ARBA00035727"/>
    </source>
</evidence>
<keyword evidence="3" id="KW-0997">Cell inner membrane</keyword>
<evidence type="ECO:0000313" key="15">
    <source>
        <dbReference type="EMBL" id="HAN29537.1"/>
    </source>
</evidence>
<evidence type="ECO:0000256" key="3">
    <source>
        <dbReference type="ARBA" id="ARBA00022519"/>
    </source>
</evidence>
<keyword evidence="2" id="KW-1003">Cell membrane</keyword>
<keyword evidence="7 14" id="KW-1133">Transmembrane helix</keyword>
<dbReference type="Pfam" id="PF06295">
    <property type="entry name" value="ZapG-like"/>
    <property type="match status" value="1"/>
</dbReference>
<evidence type="ECO:0000256" key="8">
    <source>
        <dbReference type="ARBA" id="ARBA00023136"/>
    </source>
</evidence>
<evidence type="ECO:0000256" key="10">
    <source>
        <dbReference type="ARBA" id="ARBA00035657"/>
    </source>
</evidence>
<dbReference type="GO" id="GO:0051301">
    <property type="term" value="P:cell division"/>
    <property type="evidence" value="ECO:0007669"/>
    <property type="project" value="UniProtKB-KW"/>
</dbReference>
<name>A0A3C1KSB0_9GAMM</name>
<dbReference type="PANTHER" id="PTHR39579:SF1">
    <property type="entry name" value="INNER MEMBRANE PROTEIN YHCB"/>
    <property type="match status" value="1"/>
</dbReference>
<evidence type="ECO:0000256" key="9">
    <source>
        <dbReference type="ARBA" id="ARBA00023306"/>
    </source>
</evidence>
<keyword evidence="8 14" id="KW-0472">Membrane</keyword>
<keyword evidence="5 14" id="KW-0812">Transmembrane</keyword>
<evidence type="ECO:0000256" key="7">
    <source>
        <dbReference type="ARBA" id="ARBA00022989"/>
    </source>
</evidence>
<feature type="region of interest" description="Disordered" evidence="13">
    <location>
        <begin position="176"/>
        <end position="212"/>
    </location>
</feature>
<dbReference type="GO" id="GO:0005886">
    <property type="term" value="C:plasma membrane"/>
    <property type="evidence" value="ECO:0007669"/>
    <property type="project" value="UniProtKB-SubCell"/>
</dbReference>
<comment type="similarity">
    <text evidence="10">Belongs to the ZapG family.</text>
</comment>
<accession>A0A3C1KSB0</accession>
<evidence type="ECO:0000256" key="6">
    <source>
        <dbReference type="ARBA" id="ARBA00022960"/>
    </source>
</evidence>
<feature type="compositionally biased region" description="Basic and acidic residues" evidence="13">
    <location>
        <begin position="201"/>
        <end position="212"/>
    </location>
</feature>
<dbReference type="EMBL" id="DMND01000239">
    <property type="protein sequence ID" value="HAN29537.1"/>
    <property type="molecule type" value="Genomic_DNA"/>
</dbReference>
<sequence>MKVKLAAHSIHASPPWQRPGSTGAPFKRRSVKCACPVCARVGASLRYTGAVTPPRRRGNPVYSLTILIATGAITLLVGGAIGLLIGRRLSADGQRLRDTERKLDQMTQDKRAYENSVVEHFSQTARLLNTLTDSYRNVHNHLASGAETLCADKGPVSLERLQGGAEDDAEIPAHLAQIQPPLDYAPKTSPGEKGMLNEEFGIERQRKPVEER</sequence>
<organism evidence="15 16">
    <name type="scientific">Haliea salexigens</name>
    <dbReference type="NCBI Taxonomy" id="287487"/>
    <lineage>
        <taxon>Bacteria</taxon>
        <taxon>Pseudomonadati</taxon>
        <taxon>Pseudomonadota</taxon>
        <taxon>Gammaproteobacteria</taxon>
        <taxon>Cellvibrionales</taxon>
        <taxon>Halieaceae</taxon>
        <taxon>Haliea</taxon>
    </lineage>
</organism>
<evidence type="ECO:0000256" key="14">
    <source>
        <dbReference type="SAM" id="Phobius"/>
    </source>
</evidence>
<protein>
    <recommendedName>
        <fullName evidence="11">Z-ring associated protein G</fullName>
    </recommendedName>
    <alternativeName>
        <fullName evidence="12">Cell division protein ZapG</fullName>
    </alternativeName>
</protein>
<comment type="subcellular location">
    <subcellularLocation>
        <location evidence="1">Cell inner membrane</location>
        <topology evidence="1">Single-pass membrane protein</topology>
    </subcellularLocation>
</comment>
<evidence type="ECO:0000313" key="16">
    <source>
        <dbReference type="Proteomes" id="UP000259273"/>
    </source>
</evidence>
<evidence type="ECO:0000256" key="11">
    <source>
        <dbReference type="ARBA" id="ARBA00035703"/>
    </source>
</evidence>
<reference evidence="15 16" key="1">
    <citation type="journal article" date="2018" name="Nat. Biotechnol.">
        <title>A standardized bacterial taxonomy based on genome phylogeny substantially revises the tree of life.</title>
        <authorList>
            <person name="Parks D.H."/>
            <person name="Chuvochina M."/>
            <person name="Waite D.W."/>
            <person name="Rinke C."/>
            <person name="Skarshewski A."/>
            <person name="Chaumeil P.A."/>
            <person name="Hugenholtz P."/>
        </authorList>
    </citation>
    <scope>NUCLEOTIDE SEQUENCE [LARGE SCALE GENOMIC DNA]</scope>
    <source>
        <strain evidence="15">UBA9158</strain>
    </source>
</reference>
<keyword evidence="4" id="KW-0132">Cell division</keyword>
<dbReference type="AlphaFoldDB" id="A0A3C1KSB0"/>